<evidence type="ECO:0000256" key="1">
    <source>
        <dbReference type="ARBA" id="ARBA00004651"/>
    </source>
</evidence>
<evidence type="ECO:0000256" key="3">
    <source>
        <dbReference type="ARBA" id="ARBA00022692"/>
    </source>
</evidence>
<sequence>MPTHEHGTLALQWNWHPLLILGLLLLLGSYLYMIGPWRQRRQLAARMPEGRFISFLLGLLVIFIALVSPLNSFSHMLFTGHMAQHLLLALVAAPLLVLGLPAWLIEAALEVRSIRVVMKGLTNIFVTTFLFNGNLWLWHAQPILNAMMQNTYLHLLAQFLFLITGALFWWPLLTPATKALPSLNIAAKLLYIFSNDMPMVLLSAGLTLMPPLYSVYINNPTKLLDPAVDQHLGGALMWIPGSILFIVIASIIFLRWILDLEKKERAEAARMAELYRATELS</sequence>
<feature type="transmembrane region" description="Helical" evidence="6">
    <location>
        <begin position="82"/>
        <end position="104"/>
    </location>
</feature>
<organism evidence="7 8">
    <name type="scientific">Thermosporothrix hazakensis</name>
    <dbReference type="NCBI Taxonomy" id="644383"/>
    <lineage>
        <taxon>Bacteria</taxon>
        <taxon>Bacillati</taxon>
        <taxon>Chloroflexota</taxon>
        <taxon>Ktedonobacteria</taxon>
        <taxon>Ktedonobacterales</taxon>
        <taxon>Thermosporotrichaceae</taxon>
        <taxon>Thermosporothrix</taxon>
    </lineage>
</organism>
<feature type="transmembrane region" description="Helical" evidence="6">
    <location>
        <begin position="15"/>
        <end position="32"/>
    </location>
</feature>
<feature type="transmembrane region" description="Helical" evidence="6">
    <location>
        <begin position="52"/>
        <end position="70"/>
    </location>
</feature>
<dbReference type="GO" id="GO:0005886">
    <property type="term" value="C:plasma membrane"/>
    <property type="evidence" value="ECO:0007669"/>
    <property type="project" value="UniProtKB-SubCell"/>
</dbReference>
<evidence type="ECO:0000256" key="4">
    <source>
        <dbReference type="ARBA" id="ARBA00022989"/>
    </source>
</evidence>
<keyword evidence="2" id="KW-1003">Cell membrane</keyword>
<evidence type="ECO:0000313" key="8">
    <source>
        <dbReference type="Proteomes" id="UP000248806"/>
    </source>
</evidence>
<keyword evidence="8" id="KW-1185">Reference proteome</keyword>
<dbReference type="EMBL" id="QKUF01000006">
    <property type="protein sequence ID" value="PZW31062.1"/>
    <property type="molecule type" value="Genomic_DNA"/>
</dbReference>
<dbReference type="AlphaFoldDB" id="A0A326UBK1"/>
<evidence type="ECO:0000256" key="5">
    <source>
        <dbReference type="ARBA" id="ARBA00023136"/>
    </source>
</evidence>
<keyword evidence="4 6" id="KW-1133">Transmembrane helix</keyword>
<feature type="transmembrane region" description="Helical" evidence="6">
    <location>
        <begin position="236"/>
        <end position="258"/>
    </location>
</feature>
<feature type="transmembrane region" description="Helical" evidence="6">
    <location>
        <begin position="151"/>
        <end position="170"/>
    </location>
</feature>
<dbReference type="Proteomes" id="UP000248806">
    <property type="component" value="Unassembled WGS sequence"/>
</dbReference>
<feature type="transmembrane region" description="Helical" evidence="6">
    <location>
        <begin position="116"/>
        <end position="139"/>
    </location>
</feature>
<accession>A0A326UBK1</accession>
<keyword evidence="5 6" id="KW-0472">Membrane</keyword>
<dbReference type="RefSeq" id="WP_170142533.1">
    <property type="nucleotide sequence ID" value="NZ_BIFX01000003.1"/>
</dbReference>
<keyword evidence="3 6" id="KW-0812">Transmembrane</keyword>
<comment type="caution">
    <text evidence="7">The sequence shown here is derived from an EMBL/GenBank/DDBJ whole genome shotgun (WGS) entry which is preliminary data.</text>
</comment>
<feature type="transmembrane region" description="Helical" evidence="6">
    <location>
        <begin position="190"/>
        <end position="216"/>
    </location>
</feature>
<protein>
    <submittedName>
        <fullName evidence="7">Cytochrome c oxidase assembly factor CtaG</fullName>
    </submittedName>
</protein>
<evidence type="ECO:0000256" key="6">
    <source>
        <dbReference type="SAM" id="Phobius"/>
    </source>
</evidence>
<reference evidence="7 8" key="1">
    <citation type="submission" date="2018-06" db="EMBL/GenBank/DDBJ databases">
        <title>Genomic Encyclopedia of Archaeal and Bacterial Type Strains, Phase II (KMG-II): from individual species to whole genera.</title>
        <authorList>
            <person name="Goeker M."/>
        </authorList>
    </citation>
    <scope>NUCLEOTIDE SEQUENCE [LARGE SCALE GENOMIC DNA]</scope>
    <source>
        <strain evidence="7 8">ATCC BAA-1881</strain>
    </source>
</reference>
<dbReference type="InterPro" id="IPR019108">
    <property type="entry name" value="Caa3_assmbl_CtaG-rel"/>
</dbReference>
<evidence type="ECO:0000256" key="2">
    <source>
        <dbReference type="ARBA" id="ARBA00022475"/>
    </source>
</evidence>
<proteinExistence type="predicted"/>
<gene>
    <name evidence="7" type="ORF">EI42_02159</name>
</gene>
<dbReference type="Pfam" id="PF09678">
    <property type="entry name" value="Caa3_CtaG"/>
    <property type="match status" value="1"/>
</dbReference>
<name>A0A326UBK1_THEHA</name>
<evidence type="ECO:0000313" key="7">
    <source>
        <dbReference type="EMBL" id="PZW31062.1"/>
    </source>
</evidence>
<comment type="subcellular location">
    <subcellularLocation>
        <location evidence="1">Cell membrane</location>
        <topology evidence="1">Multi-pass membrane protein</topology>
    </subcellularLocation>
</comment>